<evidence type="ECO:0000313" key="3">
    <source>
        <dbReference type="WBParaSite" id="L893_g11664.t1"/>
    </source>
</evidence>
<protein>
    <submittedName>
        <fullName evidence="3">G_PROTEIN_RECEP_F1_2 domain-containing protein</fullName>
    </submittedName>
</protein>
<dbReference type="Proteomes" id="UP000095287">
    <property type="component" value="Unplaced"/>
</dbReference>
<reference evidence="3" key="1">
    <citation type="submission" date="2016-11" db="UniProtKB">
        <authorList>
            <consortium name="WormBaseParasite"/>
        </authorList>
    </citation>
    <scope>IDENTIFICATION</scope>
</reference>
<evidence type="ECO:0000313" key="2">
    <source>
        <dbReference type="Proteomes" id="UP000095287"/>
    </source>
</evidence>
<evidence type="ECO:0000256" key="1">
    <source>
        <dbReference type="SAM" id="Phobius"/>
    </source>
</evidence>
<accession>A0A1I7Y1E4</accession>
<keyword evidence="1" id="KW-1133">Transmembrane helix</keyword>
<feature type="transmembrane region" description="Helical" evidence="1">
    <location>
        <begin position="31"/>
        <end position="53"/>
    </location>
</feature>
<organism evidence="2 3">
    <name type="scientific">Steinernema glaseri</name>
    <dbReference type="NCBI Taxonomy" id="37863"/>
    <lineage>
        <taxon>Eukaryota</taxon>
        <taxon>Metazoa</taxon>
        <taxon>Ecdysozoa</taxon>
        <taxon>Nematoda</taxon>
        <taxon>Chromadorea</taxon>
        <taxon>Rhabditida</taxon>
        <taxon>Tylenchina</taxon>
        <taxon>Panagrolaimomorpha</taxon>
        <taxon>Strongyloidoidea</taxon>
        <taxon>Steinernematidae</taxon>
        <taxon>Steinernema</taxon>
    </lineage>
</organism>
<proteinExistence type="predicted"/>
<keyword evidence="2" id="KW-1185">Reference proteome</keyword>
<sequence length="77" mass="8638">MWHLPSFASQSIGFTLSETRALKRTMLFDCYGYVLLIMNIGAPTTAVVLLGNLMDPRLVEYKIVNKPLVEDLGMEGF</sequence>
<keyword evidence="1" id="KW-0812">Transmembrane</keyword>
<keyword evidence="1" id="KW-0472">Membrane</keyword>
<dbReference type="WBParaSite" id="L893_g11664.t1">
    <property type="protein sequence ID" value="L893_g11664.t1"/>
    <property type="gene ID" value="L893_g11664"/>
</dbReference>
<name>A0A1I7Y1E4_9BILA</name>
<dbReference type="AlphaFoldDB" id="A0A1I7Y1E4"/>